<dbReference type="PRINTS" id="PR00080">
    <property type="entry name" value="SDRFAMILY"/>
</dbReference>
<name>A0A7I7SFT1_9MYCO</name>
<gene>
    <name evidence="4" type="ORF">B8W67_01320</name>
</gene>
<keyword evidence="2" id="KW-0560">Oxidoreductase</keyword>
<proteinExistence type="inferred from homology"/>
<keyword evidence="5" id="KW-1185">Reference proteome</keyword>
<sequence>MAGSSKPRERALVTGASSGIGAAFAEELAERGHDLVLVARRADRLEGLAGRLAETHAIEAEVLVADLSVPTETAAVAARFGAGDIGLLINNAGISGFGPFDQTGPALLARVVEVNVSAPTALARAAVPAMLGRGGGAIINVASVLAFSGGVPPAAPMPHRAVYAATKGYIVTLSRVLAAELADTTVRVQALCPGLTATEFHLSDGSTPVPGAREQVHDDGGMPAGDVVTASLLALERGETVCIPGLANPTALDDLASAEAVIRTAAGAGLAERYRRNRG</sequence>
<dbReference type="OrthoDB" id="9810734at2"/>
<dbReference type="InterPro" id="IPR002347">
    <property type="entry name" value="SDR_fam"/>
</dbReference>
<dbReference type="PIRSF" id="PIRSF000126">
    <property type="entry name" value="11-beta-HSD1"/>
    <property type="match status" value="1"/>
</dbReference>
<evidence type="ECO:0000313" key="4">
    <source>
        <dbReference type="EMBL" id="OSC35743.1"/>
    </source>
</evidence>
<protein>
    <submittedName>
        <fullName evidence="4">Short-chain dehydrogenase</fullName>
    </submittedName>
</protein>
<dbReference type="InterPro" id="IPR036291">
    <property type="entry name" value="NAD(P)-bd_dom_sf"/>
</dbReference>
<dbReference type="PRINTS" id="PR00081">
    <property type="entry name" value="GDHRDH"/>
</dbReference>
<dbReference type="GO" id="GO:0016491">
    <property type="term" value="F:oxidoreductase activity"/>
    <property type="evidence" value="ECO:0007669"/>
    <property type="project" value="UniProtKB-KW"/>
</dbReference>
<dbReference type="CDD" id="cd05233">
    <property type="entry name" value="SDR_c"/>
    <property type="match status" value="1"/>
</dbReference>
<dbReference type="SUPFAM" id="SSF51735">
    <property type="entry name" value="NAD(P)-binding Rossmann-fold domains"/>
    <property type="match status" value="1"/>
</dbReference>
<accession>A0A7I7SFT1</accession>
<dbReference type="EMBL" id="NCXO01000002">
    <property type="protein sequence ID" value="OSC35743.1"/>
    <property type="molecule type" value="Genomic_DNA"/>
</dbReference>
<dbReference type="Proteomes" id="UP000193577">
    <property type="component" value="Unassembled WGS sequence"/>
</dbReference>
<evidence type="ECO:0000256" key="3">
    <source>
        <dbReference type="RuleBase" id="RU000363"/>
    </source>
</evidence>
<dbReference type="Gene3D" id="3.40.50.720">
    <property type="entry name" value="NAD(P)-binding Rossmann-like Domain"/>
    <property type="match status" value="1"/>
</dbReference>
<dbReference type="PANTHER" id="PTHR43086:SF3">
    <property type="entry name" value="NADP-DEPENDENT 3-HYDROXY ACID DEHYDROGENASE YDFG"/>
    <property type="match status" value="1"/>
</dbReference>
<evidence type="ECO:0000256" key="1">
    <source>
        <dbReference type="ARBA" id="ARBA00006484"/>
    </source>
</evidence>
<dbReference type="Pfam" id="PF00106">
    <property type="entry name" value="adh_short"/>
    <property type="match status" value="1"/>
</dbReference>
<comment type="similarity">
    <text evidence="1 3">Belongs to the short-chain dehydrogenases/reductases (SDR) family.</text>
</comment>
<dbReference type="PANTHER" id="PTHR43086">
    <property type="entry name" value="VERY-LONG-CHAIN 3-OXOOACYL-COA REDUCTASE"/>
    <property type="match status" value="1"/>
</dbReference>
<dbReference type="AlphaFoldDB" id="A0A7I7SFT1"/>
<comment type="caution">
    <text evidence="4">The sequence shown here is derived from an EMBL/GenBank/DDBJ whole genome shotgun (WGS) entry which is preliminary data.</text>
</comment>
<reference evidence="4 5" key="1">
    <citation type="submission" date="2017-04" db="EMBL/GenBank/DDBJ databases">
        <title>The new phylogeny of genus Mycobacterium.</title>
        <authorList>
            <person name="Tortoli E."/>
            <person name="Trovato A."/>
            <person name="Cirillo D.M."/>
        </authorList>
    </citation>
    <scope>NUCLEOTIDE SEQUENCE [LARGE SCALE GENOMIC DNA]</scope>
    <source>
        <strain evidence="4 5">KCTC 19819</strain>
    </source>
</reference>
<organism evidence="4 5">
    <name type="scientific">Mycolicibacillus koreensis</name>
    <dbReference type="NCBI Taxonomy" id="1069220"/>
    <lineage>
        <taxon>Bacteria</taxon>
        <taxon>Bacillati</taxon>
        <taxon>Actinomycetota</taxon>
        <taxon>Actinomycetes</taxon>
        <taxon>Mycobacteriales</taxon>
        <taxon>Mycobacteriaceae</taxon>
        <taxon>Mycolicibacillus</taxon>
    </lineage>
</organism>
<dbReference type="RefSeq" id="WP_085301946.1">
    <property type="nucleotide sequence ID" value="NZ_AP022594.1"/>
</dbReference>
<evidence type="ECO:0000313" key="5">
    <source>
        <dbReference type="Proteomes" id="UP000193577"/>
    </source>
</evidence>
<evidence type="ECO:0000256" key="2">
    <source>
        <dbReference type="ARBA" id="ARBA00023002"/>
    </source>
</evidence>